<comment type="caution">
    <text evidence="2">The sequence shown here is derived from an EMBL/GenBank/DDBJ whole genome shotgun (WGS) entry which is preliminary data.</text>
</comment>
<dbReference type="RefSeq" id="WP_219937905.1">
    <property type="nucleotide sequence ID" value="NZ_JAGFNY010000025.1"/>
</dbReference>
<evidence type="ECO:0000313" key="2">
    <source>
        <dbReference type="EMBL" id="MBW7570683.1"/>
    </source>
</evidence>
<sequence length="150" mass="17339">MEPLKLAAYVIQYCINRGKPISNLQLQKILYFIQLQSIRRTGNLIMPKAIFEAWRFGPVIPEVYSVYCLFGAYPIESVIANTAQSDMIFTNTNYIDQVIDECLRREPWELVALSHRANGAWEKANNVGWRTIIRNEDIIAEAQNFNLLEN</sequence>
<dbReference type="Pfam" id="PF13274">
    <property type="entry name" value="SocA_Panacea"/>
    <property type="match status" value="1"/>
</dbReference>
<accession>A0ABS7DHI7</accession>
<organism evidence="2 3">
    <name type="scientific">Succinivibrio faecicola</name>
    <dbReference type="NCBI Taxonomy" id="2820300"/>
    <lineage>
        <taxon>Bacteria</taxon>
        <taxon>Pseudomonadati</taxon>
        <taxon>Pseudomonadota</taxon>
        <taxon>Gammaproteobacteria</taxon>
        <taxon>Aeromonadales</taxon>
        <taxon>Succinivibrionaceae</taxon>
        <taxon>Succinivibrio</taxon>
    </lineage>
</organism>
<dbReference type="EMBL" id="JAGFNY010000025">
    <property type="protein sequence ID" value="MBW7570683.1"/>
    <property type="molecule type" value="Genomic_DNA"/>
</dbReference>
<protein>
    <submittedName>
        <fullName evidence="2">DUF4065 domain-containing protein</fullName>
    </submittedName>
</protein>
<name>A0ABS7DHI7_9GAMM</name>
<dbReference type="InterPro" id="IPR025272">
    <property type="entry name" value="SocA_Panacea"/>
</dbReference>
<keyword evidence="3" id="KW-1185">Reference proteome</keyword>
<evidence type="ECO:0000313" key="3">
    <source>
        <dbReference type="Proteomes" id="UP000731465"/>
    </source>
</evidence>
<reference evidence="2 3" key="1">
    <citation type="submission" date="2021-03" db="EMBL/GenBank/DDBJ databases">
        <title>Succinivibrio sp. nov. isolated from feces of cow.</title>
        <authorList>
            <person name="Choi J.-Y."/>
        </authorList>
    </citation>
    <scope>NUCLEOTIDE SEQUENCE [LARGE SCALE GENOMIC DNA]</scope>
    <source>
        <strain evidence="2 3">AGMB01872</strain>
    </source>
</reference>
<evidence type="ECO:0000259" key="1">
    <source>
        <dbReference type="Pfam" id="PF13274"/>
    </source>
</evidence>
<feature type="domain" description="Antitoxin SocA-like Panacea" evidence="1">
    <location>
        <begin position="26"/>
        <end position="122"/>
    </location>
</feature>
<gene>
    <name evidence="2" type="ORF">J5V48_07235</name>
</gene>
<proteinExistence type="predicted"/>
<dbReference type="Proteomes" id="UP000731465">
    <property type="component" value="Unassembled WGS sequence"/>
</dbReference>